<organism evidence="5 6">
    <name type="scientific">Mesorhizobium liriopis</name>
    <dbReference type="NCBI Taxonomy" id="2953882"/>
    <lineage>
        <taxon>Bacteria</taxon>
        <taxon>Pseudomonadati</taxon>
        <taxon>Pseudomonadota</taxon>
        <taxon>Alphaproteobacteria</taxon>
        <taxon>Hyphomicrobiales</taxon>
        <taxon>Phyllobacteriaceae</taxon>
        <taxon>Mesorhizobium</taxon>
    </lineage>
</organism>
<feature type="domain" description="HTH araC/xylS-type" evidence="4">
    <location>
        <begin position="199"/>
        <end position="297"/>
    </location>
</feature>
<reference evidence="5 6" key="1">
    <citation type="submission" date="2022-06" db="EMBL/GenBank/DDBJ databases">
        <title>Mesorhizobium sp. strain RP14 Genome sequencing and assembly.</title>
        <authorList>
            <person name="Kim I."/>
        </authorList>
    </citation>
    <scope>NUCLEOTIDE SEQUENCE [LARGE SCALE GENOMIC DNA]</scope>
    <source>
        <strain evidence="6">RP14(2022)</strain>
    </source>
</reference>
<dbReference type="InterPro" id="IPR029062">
    <property type="entry name" value="Class_I_gatase-like"/>
</dbReference>
<dbReference type="RefSeq" id="WP_252822592.1">
    <property type="nucleotide sequence ID" value="NZ_JAMXQS010000012.1"/>
</dbReference>
<comment type="caution">
    <text evidence="5">The sequence shown here is derived from an EMBL/GenBank/DDBJ whole genome shotgun (WGS) entry which is preliminary data.</text>
</comment>
<dbReference type="CDD" id="cd03136">
    <property type="entry name" value="GATase1_AraC_ArgR_like"/>
    <property type="match status" value="1"/>
</dbReference>
<keyword evidence="1" id="KW-0805">Transcription regulation</keyword>
<dbReference type="Gene3D" id="3.40.50.880">
    <property type="match status" value="1"/>
</dbReference>
<dbReference type="InterPro" id="IPR009057">
    <property type="entry name" value="Homeodomain-like_sf"/>
</dbReference>
<dbReference type="EMBL" id="JAMXQS010000012">
    <property type="protein sequence ID" value="MCO6052250.1"/>
    <property type="molecule type" value="Genomic_DNA"/>
</dbReference>
<protein>
    <submittedName>
        <fullName evidence="5">Helix-turn-helix domain-containing protein</fullName>
    </submittedName>
</protein>
<gene>
    <name evidence="5" type="ORF">NGM99_20895</name>
</gene>
<dbReference type="SMART" id="SM00342">
    <property type="entry name" value="HTH_ARAC"/>
    <property type="match status" value="1"/>
</dbReference>
<dbReference type="InterPro" id="IPR018062">
    <property type="entry name" value="HTH_AraC-typ_CS"/>
</dbReference>
<accession>A0ABT1CDL3</accession>
<dbReference type="PANTHER" id="PTHR43130:SF3">
    <property type="entry name" value="HTH-TYPE TRANSCRIPTIONAL REGULATOR RV1931C"/>
    <property type="match status" value="1"/>
</dbReference>
<dbReference type="InterPro" id="IPR018060">
    <property type="entry name" value="HTH_AraC"/>
</dbReference>
<name>A0ABT1CDL3_9HYPH</name>
<evidence type="ECO:0000256" key="2">
    <source>
        <dbReference type="ARBA" id="ARBA00023125"/>
    </source>
</evidence>
<dbReference type="Gene3D" id="1.10.10.60">
    <property type="entry name" value="Homeodomain-like"/>
    <property type="match status" value="1"/>
</dbReference>
<evidence type="ECO:0000313" key="5">
    <source>
        <dbReference type="EMBL" id="MCO6052250.1"/>
    </source>
</evidence>
<dbReference type="Proteomes" id="UP001205906">
    <property type="component" value="Unassembled WGS sequence"/>
</dbReference>
<evidence type="ECO:0000313" key="6">
    <source>
        <dbReference type="Proteomes" id="UP001205906"/>
    </source>
</evidence>
<sequence>MNALIVATEALRIANQNSGRTIFEWQMISDAARPVRASNGMWVPADYGLADFRRCDVLVVLEGNLPTQNVSPAIRGALRNAFRHGSMIVGVDTGAFAIAAAGLMGNREAVVHWEAVPAYMEHFPGARTCSQIFSIEGQLAFCAGGVATLDLVLALIGRLAGQALAREVANALVHTPREDIHPQRLDDGHDERDHQSLSQRTVSLMESNLDFPLSSSEIAAILSISVRTLERCCVREFNQSPGQLYLRLRLQAARNLLFYEESPIQAVAVACGFSYPSVFSRAFTAQFGQSPRAFRKALRQRQRAIRPEIVRMSDGQI</sequence>
<keyword evidence="2" id="KW-0238">DNA-binding</keyword>
<keyword evidence="3" id="KW-0804">Transcription</keyword>
<dbReference type="Pfam" id="PF12833">
    <property type="entry name" value="HTH_18"/>
    <property type="match status" value="1"/>
</dbReference>
<dbReference type="PROSITE" id="PS01124">
    <property type="entry name" value="HTH_ARAC_FAMILY_2"/>
    <property type="match status" value="1"/>
</dbReference>
<dbReference type="PROSITE" id="PS00041">
    <property type="entry name" value="HTH_ARAC_FAMILY_1"/>
    <property type="match status" value="1"/>
</dbReference>
<keyword evidence="6" id="KW-1185">Reference proteome</keyword>
<evidence type="ECO:0000256" key="3">
    <source>
        <dbReference type="ARBA" id="ARBA00023163"/>
    </source>
</evidence>
<dbReference type="InterPro" id="IPR052158">
    <property type="entry name" value="INH-QAR"/>
</dbReference>
<dbReference type="SUPFAM" id="SSF46689">
    <property type="entry name" value="Homeodomain-like"/>
    <property type="match status" value="1"/>
</dbReference>
<evidence type="ECO:0000259" key="4">
    <source>
        <dbReference type="PROSITE" id="PS01124"/>
    </source>
</evidence>
<dbReference type="PANTHER" id="PTHR43130">
    <property type="entry name" value="ARAC-FAMILY TRANSCRIPTIONAL REGULATOR"/>
    <property type="match status" value="1"/>
</dbReference>
<evidence type="ECO:0000256" key="1">
    <source>
        <dbReference type="ARBA" id="ARBA00023015"/>
    </source>
</evidence>
<proteinExistence type="predicted"/>
<dbReference type="SUPFAM" id="SSF52317">
    <property type="entry name" value="Class I glutamine amidotransferase-like"/>
    <property type="match status" value="1"/>
</dbReference>